<keyword evidence="3" id="KW-1185">Reference proteome</keyword>
<evidence type="ECO:0000313" key="2">
    <source>
        <dbReference type="EMBL" id="QRV01736.1"/>
    </source>
</evidence>
<dbReference type="EMBL" id="CP070228">
    <property type="protein sequence ID" value="QRV01736.1"/>
    <property type="molecule type" value="Genomic_DNA"/>
</dbReference>
<feature type="transmembrane region" description="Helical" evidence="1">
    <location>
        <begin position="99"/>
        <end position="118"/>
    </location>
</feature>
<dbReference type="RefSeq" id="WP_204423723.1">
    <property type="nucleotide sequence ID" value="NZ_CP070228.1"/>
</dbReference>
<feature type="transmembrane region" description="Helical" evidence="1">
    <location>
        <begin position="6"/>
        <end position="27"/>
    </location>
</feature>
<accession>A0ABX7IF23</accession>
<name>A0ABX7IF23_9ACTO</name>
<evidence type="ECO:0000313" key="3">
    <source>
        <dbReference type="Proteomes" id="UP000602653"/>
    </source>
</evidence>
<evidence type="ECO:0000256" key="1">
    <source>
        <dbReference type="SAM" id="Phobius"/>
    </source>
</evidence>
<organism evidence="2 3">
    <name type="scientific">Arcanobacterium phocisimile</name>
    <dbReference type="NCBI Taxonomy" id="1302235"/>
    <lineage>
        <taxon>Bacteria</taxon>
        <taxon>Bacillati</taxon>
        <taxon>Actinomycetota</taxon>
        <taxon>Actinomycetes</taxon>
        <taxon>Actinomycetales</taxon>
        <taxon>Actinomycetaceae</taxon>
        <taxon>Arcanobacterium</taxon>
    </lineage>
</organism>
<keyword evidence="1" id="KW-0812">Transmembrane</keyword>
<proteinExistence type="predicted"/>
<evidence type="ECO:0008006" key="4">
    <source>
        <dbReference type="Google" id="ProtNLM"/>
    </source>
</evidence>
<feature type="transmembrane region" description="Helical" evidence="1">
    <location>
        <begin position="71"/>
        <end position="93"/>
    </location>
</feature>
<gene>
    <name evidence="2" type="ORF">JTE88_06475</name>
</gene>
<sequence>MDSWTTLFLNIGLIIIGSALAYAICAFPRVADQLETRESSCFPSDTIPLPKLSTTFLEVLQRREQNVRAKLKIAFVIICAAQLAFLAIATSFLPVSSSVLAMTFFVSLIAGVLIQSYLRIRIGFQPATVPVSNDDSFSVEESNLRRDVFTGV</sequence>
<keyword evidence="1" id="KW-0472">Membrane</keyword>
<dbReference type="Proteomes" id="UP000602653">
    <property type="component" value="Chromosome"/>
</dbReference>
<protein>
    <recommendedName>
        <fullName evidence="4">SdpI/YhfL protein family protein</fullName>
    </recommendedName>
</protein>
<keyword evidence="1" id="KW-1133">Transmembrane helix</keyword>
<reference evidence="2 3" key="1">
    <citation type="submission" date="2021-02" db="EMBL/GenBank/DDBJ databases">
        <title>Complete Genome Sequence of Arcanobacterium phocisimile strain DSM 26142T from a harbour seal.</title>
        <authorList>
            <person name="Borowiak M."/>
            <person name="Alssahen M."/>
            <person name="Malorny B."/>
            <person name="Laemmler C."/>
            <person name="Siebert U."/>
            <person name="Ploetz M."/>
            <person name="Abdulmawjood A."/>
        </authorList>
    </citation>
    <scope>NUCLEOTIDE SEQUENCE [LARGE SCALE GENOMIC DNA]</scope>
    <source>
        <strain evidence="2 3">DSM 26142</strain>
    </source>
</reference>